<accession>A0ABV6AZT1</accession>
<reference evidence="1 2" key="1">
    <citation type="submission" date="2024-09" db="EMBL/GenBank/DDBJ databases">
        <authorList>
            <person name="Sun Q."/>
            <person name="Mori K."/>
        </authorList>
    </citation>
    <scope>NUCLEOTIDE SEQUENCE [LARGE SCALE GENOMIC DNA]</scope>
    <source>
        <strain evidence="1 2">JCM 13503</strain>
    </source>
</reference>
<protein>
    <submittedName>
        <fullName evidence="1">Uncharacterized protein</fullName>
    </submittedName>
</protein>
<sequence>MEPFSGQLSNKKKVRGSKRQAARVEAWRQAHQLPDLIHLEHSGFDYAKLTLDPWFRLARRTPPASLRRHMLAALLDVWAAWAEALVQPPEYLAVWVGWPHFMDSQVVLANGDQAKYYRSLHPVLEQSAPLPDALGLTPALCSSLAALHWYESLDEYPLLPEDLPDEGGVWLDKQRHRRVPLQKGGEVIWVERGRVWIGEVNGAIALP</sequence>
<dbReference type="EMBL" id="JBHLYR010000044">
    <property type="protein sequence ID" value="MFB9993000.1"/>
    <property type="molecule type" value="Genomic_DNA"/>
</dbReference>
<name>A0ABV6AZT1_9DEIO</name>
<proteinExistence type="predicted"/>
<keyword evidence="2" id="KW-1185">Reference proteome</keyword>
<evidence type="ECO:0000313" key="2">
    <source>
        <dbReference type="Proteomes" id="UP001589733"/>
    </source>
</evidence>
<dbReference type="RefSeq" id="WP_380010964.1">
    <property type="nucleotide sequence ID" value="NZ_JBHLYR010000044.1"/>
</dbReference>
<dbReference type="Proteomes" id="UP001589733">
    <property type="component" value="Unassembled WGS sequence"/>
</dbReference>
<gene>
    <name evidence="1" type="ORF">ACFFLM_13585</name>
</gene>
<organism evidence="1 2">
    <name type="scientific">Deinococcus oregonensis</name>
    <dbReference type="NCBI Taxonomy" id="1805970"/>
    <lineage>
        <taxon>Bacteria</taxon>
        <taxon>Thermotogati</taxon>
        <taxon>Deinococcota</taxon>
        <taxon>Deinococci</taxon>
        <taxon>Deinococcales</taxon>
        <taxon>Deinococcaceae</taxon>
        <taxon>Deinococcus</taxon>
    </lineage>
</organism>
<comment type="caution">
    <text evidence="1">The sequence shown here is derived from an EMBL/GenBank/DDBJ whole genome shotgun (WGS) entry which is preliminary data.</text>
</comment>
<evidence type="ECO:0000313" key="1">
    <source>
        <dbReference type="EMBL" id="MFB9993000.1"/>
    </source>
</evidence>